<name>A0A060HMI7_9ARCH</name>
<evidence type="ECO:0000256" key="2">
    <source>
        <dbReference type="ARBA" id="ARBA00023141"/>
    </source>
</evidence>
<dbReference type="GO" id="GO:0008652">
    <property type="term" value="P:amino acid biosynthetic process"/>
    <property type="evidence" value="ECO:0007669"/>
    <property type="project" value="UniProtKB-KW"/>
</dbReference>
<proteinExistence type="predicted"/>
<feature type="domain" description="3-dehydroquinate synthase C-terminal" evidence="4">
    <location>
        <begin position="192"/>
        <end position="367"/>
    </location>
</feature>
<keyword evidence="6" id="KW-1185">Reference proteome</keyword>
<organism evidence="5 6">
    <name type="scientific">Nitrososphaera viennensis EN76</name>
    <dbReference type="NCBI Taxonomy" id="926571"/>
    <lineage>
        <taxon>Archaea</taxon>
        <taxon>Nitrososphaerota</taxon>
        <taxon>Nitrososphaeria</taxon>
        <taxon>Nitrososphaerales</taxon>
        <taxon>Nitrososphaeraceae</taxon>
        <taxon>Nitrososphaera</taxon>
    </lineage>
</organism>
<dbReference type="GO" id="GO:0009073">
    <property type="term" value="P:aromatic amino acid family biosynthetic process"/>
    <property type="evidence" value="ECO:0007669"/>
    <property type="project" value="UniProtKB-KW"/>
</dbReference>
<dbReference type="Pfam" id="PF26558">
    <property type="entry name" value="DHQS_2nd"/>
    <property type="match status" value="1"/>
</dbReference>
<dbReference type="KEGG" id="nvn:NVIE_005840"/>
<gene>
    <name evidence="5" type="primary">aroB</name>
    <name evidence="5" type="ORF">NVIE_005840</name>
</gene>
<dbReference type="EMBL" id="CP007536">
    <property type="protein sequence ID" value="AIC14786.1"/>
    <property type="molecule type" value="Genomic_DNA"/>
</dbReference>
<dbReference type="InterPro" id="IPR030960">
    <property type="entry name" value="DHQS/DOIS_N"/>
</dbReference>
<accession>A0A060HMI7</accession>
<dbReference type="Proteomes" id="UP000027093">
    <property type="component" value="Chromosome"/>
</dbReference>
<dbReference type="SUPFAM" id="SSF51412">
    <property type="entry name" value="Inosine monophosphate dehydrogenase (IMPDH)"/>
    <property type="match status" value="1"/>
</dbReference>
<feature type="domain" description="3-dehydroquinate synthase N-terminal" evidence="3">
    <location>
        <begin position="55"/>
        <end position="178"/>
    </location>
</feature>
<dbReference type="EC" id="4.2.3.4" evidence="5"/>
<dbReference type="HOGENOM" id="CLU_056379_0_0_2"/>
<evidence type="ECO:0000259" key="3">
    <source>
        <dbReference type="Pfam" id="PF01959"/>
    </source>
</evidence>
<evidence type="ECO:0000313" key="6">
    <source>
        <dbReference type="Proteomes" id="UP000027093"/>
    </source>
</evidence>
<dbReference type="PANTHER" id="PTHR33563:SF1">
    <property type="entry name" value="3-DEHYDROQUINATE SYNTHASE"/>
    <property type="match status" value="1"/>
</dbReference>
<dbReference type="InterPro" id="IPR002812">
    <property type="entry name" value="DHQS"/>
</dbReference>
<keyword evidence="2" id="KW-0057">Aromatic amino acid biosynthesis</keyword>
<dbReference type="PANTHER" id="PTHR33563">
    <property type="match status" value="1"/>
</dbReference>
<dbReference type="AlphaFoldDB" id="A0A060HMI7"/>
<evidence type="ECO:0000256" key="1">
    <source>
        <dbReference type="ARBA" id="ARBA00022605"/>
    </source>
</evidence>
<evidence type="ECO:0000313" key="5">
    <source>
        <dbReference type="EMBL" id="AIC14786.1"/>
    </source>
</evidence>
<protein>
    <submittedName>
        <fullName evidence="5">3-dehydroquinate synthase</fullName>
        <ecNumber evidence="5">4.2.3.4</ecNumber>
    </submittedName>
</protein>
<dbReference type="Pfam" id="PF01959">
    <property type="entry name" value="DHQS"/>
    <property type="match status" value="1"/>
</dbReference>
<keyword evidence="1" id="KW-0028">Amino-acid biosynthesis</keyword>
<evidence type="ECO:0000259" key="4">
    <source>
        <dbReference type="Pfam" id="PF26558"/>
    </source>
</evidence>
<reference evidence="5 6" key="1">
    <citation type="journal article" date="2014" name="Int. J. Syst. Evol. Microbiol.">
        <title>Nitrososphaera viennensis gen. nov., sp. nov., an aerobic and mesophilic, ammonia-oxidizing archaeon from soil and a member of the archaeal phylum Thaumarchaeota.</title>
        <authorList>
            <person name="Stieglmeier M."/>
            <person name="Klingl A."/>
            <person name="Alves R.J."/>
            <person name="Rittmann S.K."/>
            <person name="Melcher M."/>
            <person name="Leisch N."/>
            <person name="Schleper C."/>
        </authorList>
    </citation>
    <scope>NUCLEOTIDE SEQUENCE [LARGE SCALE GENOMIC DNA]</scope>
    <source>
        <strain evidence="5">EN76</strain>
    </source>
</reference>
<keyword evidence="5" id="KW-0456">Lyase</keyword>
<dbReference type="GO" id="GO:0016491">
    <property type="term" value="F:oxidoreductase activity"/>
    <property type="evidence" value="ECO:0007669"/>
    <property type="project" value="InterPro"/>
</dbReference>
<dbReference type="InterPro" id="IPR056179">
    <property type="entry name" value="DHQS_C"/>
</dbReference>
<dbReference type="GO" id="GO:0003856">
    <property type="term" value="F:3-dehydroquinate synthase activity"/>
    <property type="evidence" value="ECO:0007669"/>
    <property type="project" value="UniProtKB-EC"/>
</dbReference>
<sequence length="367" mass="40268">MRARAPKRLQSNLVEAAAKSKELIVRPTVAKAGLEKFLSKLKNVSMLNADPKIVAGKNFKTIFESNDADLVICRTFDEMKAAKTAGKTFGYYKKVLSNADVDEIERASQAGASFVVVDANDWKIIPLENIIAKLHKSRTKVYTTASSSKEVKTMFSVLELGVDGVILSTDSEDEVEKAGQQLSTVRFPIKVARITEVKDVGTGERVCVDTASMMGMGEGMLIGSRSNFMLLVHNESVGSSFTSPRPFRVNAGAVYCYTITPDGNTRYLSELESGAEVWIVNREGQSRRATVGRSKIETRPLRLLRAEIEGETGTVILQNAETIRLMKPDGKLLSVTEVKPGDEVMGYAKPASGRHFGMEVDEYIVEK</sequence>
<dbReference type="STRING" id="926571.NVIE_005840"/>
<dbReference type="PIRSF" id="PIRSF006655">
    <property type="entry name" value="DHQ_synth"/>
    <property type="match status" value="1"/>
</dbReference>